<keyword evidence="2 4" id="KW-0560">Oxidoreductase</keyword>
<reference evidence="6 7" key="1">
    <citation type="submission" date="2020-07" db="EMBL/GenBank/DDBJ databases">
        <title>Sequencing the genomes of 1000 actinobacteria strains.</title>
        <authorList>
            <person name="Klenk H.-P."/>
        </authorList>
    </citation>
    <scope>NUCLEOTIDE SEQUENCE [LARGE SCALE GENOMIC DNA]</scope>
    <source>
        <strain evidence="6 7">DSM 17380</strain>
    </source>
</reference>
<dbReference type="PANTHER" id="PTHR11699">
    <property type="entry name" value="ALDEHYDE DEHYDROGENASE-RELATED"/>
    <property type="match status" value="1"/>
</dbReference>
<feature type="domain" description="Aldehyde dehydrogenase" evidence="5">
    <location>
        <begin position="22"/>
        <end position="473"/>
    </location>
</feature>
<gene>
    <name evidence="6" type="ORF">BJ960_000520</name>
</gene>
<dbReference type="PROSITE" id="PS00070">
    <property type="entry name" value="ALDEHYDE_DEHYDR_CYS"/>
    <property type="match status" value="1"/>
</dbReference>
<dbReference type="GO" id="GO:0004029">
    <property type="term" value="F:aldehyde dehydrogenase (NAD+) activity"/>
    <property type="evidence" value="ECO:0007669"/>
    <property type="project" value="UniProtKB-EC"/>
</dbReference>
<organism evidence="6 7">
    <name type="scientific">Leucobacter aridicollis</name>
    <dbReference type="NCBI Taxonomy" id="283878"/>
    <lineage>
        <taxon>Bacteria</taxon>
        <taxon>Bacillati</taxon>
        <taxon>Actinomycetota</taxon>
        <taxon>Actinomycetes</taxon>
        <taxon>Micrococcales</taxon>
        <taxon>Microbacteriaceae</taxon>
        <taxon>Leucobacter</taxon>
    </lineage>
</organism>
<evidence type="ECO:0000259" key="5">
    <source>
        <dbReference type="Pfam" id="PF00171"/>
    </source>
</evidence>
<dbReference type="SUPFAM" id="SSF53720">
    <property type="entry name" value="ALDH-like"/>
    <property type="match status" value="1"/>
</dbReference>
<evidence type="ECO:0000313" key="6">
    <source>
        <dbReference type="EMBL" id="NYD25717.1"/>
    </source>
</evidence>
<evidence type="ECO:0000256" key="2">
    <source>
        <dbReference type="ARBA" id="ARBA00023002"/>
    </source>
</evidence>
<dbReference type="AlphaFoldDB" id="A0A852QZP4"/>
<sequence>MSTHPIFIDGAWVPGADVTLNENPSDLDAPLGEYGMASLAQTDDAIAAAAAAAVTWGRSPAAERATLLEGVAARLLARRDELGEQLAREEGKTRAEGIGEVTRAAQTFSYYANHLFTPQGEVLASRRQDTSIHTRRKPLGVVGIIAPWNFPLAVPSWKIAPALAAGNTVVFKPAEAVPASAASLAEIIADAGAPAGVFSLVTGRGSVVGERFATHPDVAAVSFTGSTRVGRHLLATAHATGSKRVQAEMGGKNPLVVAADADLDLAVRVAIDSCFGATGQRCTASSRLIVDSAVHDDFVRRMTATTAAIRVGHALDPATTMGPVATHAQLETDLAAIALGQREGAELLTGGTLLERSTRGYYLEPTLFASGQSSMRLNQDEIFGPVACIIEADGIEHAIEIANDVPYGLSAGIVTTGLATSERFQEEVRAGLVSVNASPAVSELHAPFGGVGSSSYGPREQGTRALDFYTTTSSHFVSFGA</sequence>
<protein>
    <submittedName>
        <fullName evidence="6">Aldehyde dehydrogenase (NAD+)</fullName>
        <ecNumber evidence="6">1.2.1.3</ecNumber>
    </submittedName>
</protein>
<dbReference type="EC" id="1.2.1.3" evidence="6"/>
<evidence type="ECO:0000256" key="4">
    <source>
        <dbReference type="RuleBase" id="RU003345"/>
    </source>
</evidence>
<proteinExistence type="inferred from homology"/>
<evidence type="ECO:0000256" key="3">
    <source>
        <dbReference type="PROSITE-ProRule" id="PRU10007"/>
    </source>
</evidence>
<dbReference type="InterPro" id="IPR029510">
    <property type="entry name" value="Ald_DH_CS_GLU"/>
</dbReference>
<dbReference type="Gene3D" id="3.40.605.10">
    <property type="entry name" value="Aldehyde Dehydrogenase, Chain A, domain 1"/>
    <property type="match status" value="1"/>
</dbReference>
<accession>A0A852QZP4</accession>
<dbReference type="RefSeq" id="WP_185986133.1">
    <property type="nucleotide sequence ID" value="NZ_BAAALZ010000002.1"/>
</dbReference>
<dbReference type="PROSITE" id="PS00687">
    <property type="entry name" value="ALDEHYDE_DEHYDR_GLU"/>
    <property type="match status" value="1"/>
</dbReference>
<dbReference type="Gene3D" id="3.40.309.10">
    <property type="entry name" value="Aldehyde Dehydrogenase, Chain A, domain 2"/>
    <property type="match status" value="1"/>
</dbReference>
<dbReference type="InterPro" id="IPR016162">
    <property type="entry name" value="Ald_DH_N"/>
</dbReference>
<comment type="caution">
    <text evidence="6">The sequence shown here is derived from an EMBL/GenBank/DDBJ whole genome shotgun (WGS) entry which is preliminary data.</text>
</comment>
<dbReference type="FunFam" id="3.40.605.10:FF:000007">
    <property type="entry name" value="NAD/NADP-dependent betaine aldehyde dehydrogenase"/>
    <property type="match status" value="1"/>
</dbReference>
<dbReference type="Proteomes" id="UP000586095">
    <property type="component" value="Unassembled WGS sequence"/>
</dbReference>
<dbReference type="Pfam" id="PF00171">
    <property type="entry name" value="Aldedh"/>
    <property type="match status" value="1"/>
</dbReference>
<comment type="similarity">
    <text evidence="1 4">Belongs to the aldehyde dehydrogenase family.</text>
</comment>
<keyword evidence="7" id="KW-1185">Reference proteome</keyword>
<evidence type="ECO:0000313" key="7">
    <source>
        <dbReference type="Proteomes" id="UP000586095"/>
    </source>
</evidence>
<feature type="active site" evidence="3">
    <location>
        <position position="248"/>
    </location>
</feature>
<dbReference type="InterPro" id="IPR016160">
    <property type="entry name" value="Ald_DH_CS_CYS"/>
</dbReference>
<dbReference type="InterPro" id="IPR016163">
    <property type="entry name" value="Ald_DH_C"/>
</dbReference>
<dbReference type="EMBL" id="JACCBD010000001">
    <property type="protein sequence ID" value="NYD25717.1"/>
    <property type="molecule type" value="Genomic_DNA"/>
</dbReference>
<dbReference type="InterPro" id="IPR015590">
    <property type="entry name" value="Aldehyde_DH_dom"/>
</dbReference>
<dbReference type="InterPro" id="IPR016161">
    <property type="entry name" value="Ald_DH/histidinol_DH"/>
</dbReference>
<name>A0A852QZP4_9MICO</name>
<evidence type="ECO:0000256" key="1">
    <source>
        <dbReference type="ARBA" id="ARBA00009986"/>
    </source>
</evidence>